<dbReference type="PANTHER" id="PTHR43739">
    <property type="entry name" value="XYLOGLUCANASE (EUROFUNG)"/>
    <property type="match status" value="1"/>
</dbReference>
<keyword evidence="3" id="KW-1185">Reference proteome</keyword>
<dbReference type="AlphaFoldDB" id="A0A1G9DYM3"/>
<dbReference type="STRING" id="386301.SAMN05216282_11092"/>
<dbReference type="EMBL" id="FNFU01000010">
    <property type="protein sequence ID" value="SDK68933.1"/>
    <property type="molecule type" value="Genomic_DNA"/>
</dbReference>
<name>A0A1G9DYM3_9MICO</name>
<dbReference type="InterPro" id="IPR052025">
    <property type="entry name" value="Xyloglucanase_GH74"/>
</dbReference>
<organism evidence="2 3">
    <name type="scientific">Cryobacterium psychrotolerans</name>
    <dbReference type="NCBI Taxonomy" id="386301"/>
    <lineage>
        <taxon>Bacteria</taxon>
        <taxon>Bacillati</taxon>
        <taxon>Actinomycetota</taxon>
        <taxon>Actinomycetes</taxon>
        <taxon>Micrococcales</taxon>
        <taxon>Microbacteriaceae</taxon>
        <taxon>Cryobacterium</taxon>
    </lineage>
</organism>
<dbReference type="InterPro" id="IPR015943">
    <property type="entry name" value="WD40/YVTN_repeat-like_dom_sf"/>
</dbReference>
<keyword evidence="1" id="KW-0812">Transmembrane</keyword>
<dbReference type="RefSeq" id="WP_092323703.1">
    <property type="nucleotide sequence ID" value="NZ_FNFU01000010.1"/>
</dbReference>
<dbReference type="PANTHER" id="PTHR43739:SF5">
    <property type="entry name" value="EXO-ALPHA-SIALIDASE"/>
    <property type="match status" value="1"/>
</dbReference>
<sequence length="285" mass="28396">MRARIWITVVAVVIGAVIAGGWIAAIGGGVPREQSTGTVGPYVGGDLHVLTVLQDRLYVGGHDGGAVSADGGATWTQLPSLDGADPMGAAAAGGETLIGGHPGLYRSSDGNTFSRVTGQGDLGDVHALGGAGDTVYAGTPERGLLASGDGGTTWTTRNAQAGRTFMGIILVDPHDPRRLIAPDMSTGLVTSADGGITWTALGGPSGAMSAAWDPTDSRTLVAVGMAGSAMSGDGGQTWTILAVPEGTSAATFSSDGKTLYAAALSGSNAAVYASTDRGRAWKPLT</sequence>
<evidence type="ECO:0000256" key="1">
    <source>
        <dbReference type="SAM" id="Phobius"/>
    </source>
</evidence>
<proteinExistence type="predicted"/>
<dbReference type="Proteomes" id="UP000198701">
    <property type="component" value="Unassembled WGS sequence"/>
</dbReference>
<keyword evidence="1" id="KW-1133">Transmembrane helix</keyword>
<gene>
    <name evidence="2" type="ORF">SAMN05216282_11092</name>
</gene>
<reference evidence="2 3" key="1">
    <citation type="submission" date="2016-10" db="EMBL/GenBank/DDBJ databases">
        <authorList>
            <person name="de Groot N.N."/>
        </authorList>
    </citation>
    <scope>NUCLEOTIDE SEQUENCE [LARGE SCALE GENOMIC DNA]</scope>
    <source>
        <strain evidence="2 3">CGMCC 1.5382</strain>
    </source>
</reference>
<accession>A0A1G9DYM3</accession>
<evidence type="ECO:0008006" key="4">
    <source>
        <dbReference type="Google" id="ProtNLM"/>
    </source>
</evidence>
<dbReference type="CDD" id="cd15482">
    <property type="entry name" value="Sialidase_non-viral"/>
    <property type="match status" value="1"/>
</dbReference>
<dbReference type="GO" id="GO:0010411">
    <property type="term" value="P:xyloglucan metabolic process"/>
    <property type="evidence" value="ECO:0007669"/>
    <property type="project" value="TreeGrafter"/>
</dbReference>
<keyword evidence="1" id="KW-0472">Membrane</keyword>
<protein>
    <recommendedName>
        <fullName evidence="4">Exo-alpha-sialidase</fullName>
    </recommendedName>
</protein>
<evidence type="ECO:0000313" key="3">
    <source>
        <dbReference type="Proteomes" id="UP000198701"/>
    </source>
</evidence>
<dbReference type="Gene3D" id="2.130.10.10">
    <property type="entry name" value="YVTN repeat-like/Quinoprotein amine dehydrogenase"/>
    <property type="match status" value="2"/>
</dbReference>
<dbReference type="OrthoDB" id="9764804at2"/>
<feature type="transmembrane region" description="Helical" evidence="1">
    <location>
        <begin position="5"/>
        <end position="25"/>
    </location>
</feature>
<dbReference type="SUPFAM" id="SSF110296">
    <property type="entry name" value="Oligoxyloglucan reducing end-specific cellobiohydrolase"/>
    <property type="match status" value="2"/>
</dbReference>
<evidence type="ECO:0000313" key="2">
    <source>
        <dbReference type="EMBL" id="SDK68933.1"/>
    </source>
</evidence>